<dbReference type="AlphaFoldDB" id="A0A1B7LZZ3"/>
<sequence length="208" mass="21685">MKNLSTLVALAACTTGLLAGCGIIQDSPDAAQAPQPEPTETEASPAVDPADPYQSLSVNMVAQSGTYFPDGVDGVSFGCSDTLVTIDTVPIHADSPQEHVSAAIQFLLDDSQYYHGSPAVTNSLTLSETLELGEVEVNRDSVDIALSGDVVVQGQCEAYRIQAQLYGTAALTAGIDDVSITVNDEELNGVLGLEPFDTAQLLNDHADS</sequence>
<evidence type="ECO:0000256" key="2">
    <source>
        <dbReference type="SAM" id="SignalP"/>
    </source>
</evidence>
<comment type="caution">
    <text evidence="3">The sequence shown here is derived from an EMBL/GenBank/DDBJ whole genome shotgun (WGS) entry which is preliminary data.</text>
</comment>
<dbReference type="Proteomes" id="UP000078292">
    <property type="component" value="Unassembled WGS sequence"/>
</dbReference>
<organism evidence="3 4">
    <name type="scientific">Enteractinococcus helveticum</name>
    <dbReference type="NCBI Taxonomy" id="1837282"/>
    <lineage>
        <taxon>Bacteria</taxon>
        <taxon>Bacillati</taxon>
        <taxon>Actinomycetota</taxon>
        <taxon>Actinomycetes</taxon>
        <taxon>Micrococcales</taxon>
        <taxon>Micrococcaceae</taxon>
    </lineage>
</organism>
<dbReference type="RefSeq" id="WP_043057747.1">
    <property type="nucleotide sequence ID" value="NZ_LXEY01000017.1"/>
</dbReference>
<keyword evidence="4" id="KW-1185">Reference proteome</keyword>
<feature type="chain" id="PRO_5039498803" evidence="2">
    <location>
        <begin position="20"/>
        <end position="208"/>
    </location>
</feature>
<dbReference type="STRING" id="1837282.A6F49_09575"/>
<evidence type="ECO:0000256" key="1">
    <source>
        <dbReference type="SAM" id="MobiDB-lite"/>
    </source>
</evidence>
<reference evidence="3 4" key="1">
    <citation type="submission" date="2016-04" db="EMBL/GenBank/DDBJ databases">
        <title>First whole genome shotgun sequence of the bacterium Enteractinococcus sp. strain UASWS1574.</title>
        <authorList>
            <person name="Crovadore J."/>
            <person name="Chablais R."/>
            <person name="Lefort F."/>
        </authorList>
    </citation>
    <scope>NUCLEOTIDE SEQUENCE [LARGE SCALE GENOMIC DNA]</scope>
    <source>
        <strain evidence="3 4">UASWS1574</strain>
    </source>
</reference>
<name>A0A1B7LZZ3_9MICC</name>
<accession>A0A1B7LZZ3</accession>
<dbReference type="PROSITE" id="PS51257">
    <property type="entry name" value="PROKAR_LIPOPROTEIN"/>
    <property type="match status" value="1"/>
</dbReference>
<evidence type="ECO:0000313" key="3">
    <source>
        <dbReference type="EMBL" id="OAV61211.1"/>
    </source>
</evidence>
<dbReference type="OrthoDB" id="4964896at2"/>
<evidence type="ECO:0000313" key="4">
    <source>
        <dbReference type="Proteomes" id="UP000078292"/>
    </source>
</evidence>
<protein>
    <submittedName>
        <fullName evidence="3">Uncharacterized protein</fullName>
    </submittedName>
</protein>
<keyword evidence="2" id="KW-0732">Signal</keyword>
<proteinExistence type="predicted"/>
<feature type="region of interest" description="Disordered" evidence="1">
    <location>
        <begin position="28"/>
        <end position="52"/>
    </location>
</feature>
<dbReference type="EMBL" id="LXEY01000017">
    <property type="protein sequence ID" value="OAV61211.1"/>
    <property type="molecule type" value="Genomic_DNA"/>
</dbReference>
<feature type="signal peptide" evidence="2">
    <location>
        <begin position="1"/>
        <end position="19"/>
    </location>
</feature>
<gene>
    <name evidence="3" type="ORF">A6F49_09575</name>
</gene>